<evidence type="ECO:0000256" key="1">
    <source>
        <dbReference type="SAM" id="MobiDB-lite"/>
    </source>
</evidence>
<gene>
    <name evidence="2" type="primary">gltX_2</name>
    <name evidence="2" type="ORF">NCTC13093_02520</name>
</gene>
<dbReference type="GO" id="GO:0004818">
    <property type="term" value="F:glutamate-tRNA ligase activity"/>
    <property type="evidence" value="ECO:0007669"/>
    <property type="project" value="UniProtKB-EC"/>
</dbReference>
<sequence>MREEQMKEGKKPRYDGHCRHDETQHSADEPYVVRFRNPDTGTVALMIW</sequence>
<keyword evidence="3" id="KW-1185">Reference proteome</keyword>
<proteinExistence type="predicted"/>
<dbReference type="EMBL" id="UAPV01000006">
    <property type="protein sequence ID" value="SPT78888.1"/>
    <property type="molecule type" value="Genomic_DNA"/>
</dbReference>
<evidence type="ECO:0000313" key="3">
    <source>
        <dbReference type="Proteomes" id="UP000250086"/>
    </source>
</evidence>
<name>A0A2X0WBM2_9GAMM</name>
<keyword evidence="2" id="KW-0436">Ligase</keyword>
<feature type="region of interest" description="Disordered" evidence="1">
    <location>
        <begin position="1"/>
        <end position="25"/>
    </location>
</feature>
<evidence type="ECO:0000313" key="2">
    <source>
        <dbReference type="EMBL" id="SPT78888.1"/>
    </source>
</evidence>
<dbReference type="EC" id="6.1.1.17" evidence="2"/>
<dbReference type="Proteomes" id="UP000250086">
    <property type="component" value="Unassembled WGS sequence"/>
</dbReference>
<organism evidence="2 3">
    <name type="scientific">Anaerobiospirillum thomasii</name>
    <dbReference type="NCBI Taxonomy" id="179995"/>
    <lineage>
        <taxon>Bacteria</taxon>
        <taxon>Pseudomonadati</taxon>
        <taxon>Pseudomonadota</taxon>
        <taxon>Gammaproteobacteria</taxon>
        <taxon>Aeromonadales</taxon>
        <taxon>Succinivibrionaceae</taxon>
        <taxon>Anaerobiospirillum</taxon>
    </lineage>
</organism>
<dbReference type="Gene3D" id="3.90.800.10">
    <property type="entry name" value="Glutamyl-tRNA Synthetase, Domain 3"/>
    <property type="match status" value="1"/>
</dbReference>
<dbReference type="AlphaFoldDB" id="A0A2X0WBM2"/>
<protein>
    <submittedName>
        <fullName evidence="2">Glutamate--tRNA ligase</fullName>
        <ecNumber evidence="2">6.1.1.17</ecNumber>
    </submittedName>
</protein>
<accession>A0A2X0WBM2</accession>
<reference evidence="2 3" key="1">
    <citation type="submission" date="2018-06" db="EMBL/GenBank/DDBJ databases">
        <authorList>
            <consortium name="Pathogen Informatics"/>
            <person name="Doyle S."/>
        </authorList>
    </citation>
    <scope>NUCLEOTIDE SEQUENCE [LARGE SCALE GENOMIC DNA]</scope>
    <source>
        <strain evidence="2 3">NCTC13093</strain>
    </source>
</reference>